<dbReference type="VEuPathDB" id="FungiDB:LCOR_05959.1"/>
<accession>A0A068RXL1</accession>
<evidence type="ECO:0000313" key="2">
    <source>
        <dbReference type="Proteomes" id="UP000027586"/>
    </source>
</evidence>
<evidence type="ECO:0000313" key="1">
    <source>
        <dbReference type="EMBL" id="CDH54739.1"/>
    </source>
</evidence>
<dbReference type="EMBL" id="CBTN010000025">
    <property type="protein sequence ID" value="CDH54739.1"/>
    <property type="molecule type" value="Genomic_DNA"/>
</dbReference>
<keyword evidence="2" id="KW-1185">Reference proteome</keyword>
<sequence>MVYVLVFWRYQDFLIVQGSCRQVTLLPLENGYQQLFIAWEPLQHGHRLWVLGSIKGRRVYSFSSCPQQEAIHTASFGYAD</sequence>
<name>A0A068RXL1_9FUNG</name>
<dbReference type="AlphaFoldDB" id="A0A068RXL1"/>
<gene>
    <name evidence="1" type="ORF">LCOR_05959.1</name>
</gene>
<dbReference type="Proteomes" id="UP000027586">
    <property type="component" value="Unassembled WGS sequence"/>
</dbReference>
<protein>
    <submittedName>
        <fullName evidence="1">Uncharacterized protein</fullName>
    </submittedName>
</protein>
<organism evidence="1 2">
    <name type="scientific">Lichtheimia corymbifera JMRC:FSU:9682</name>
    <dbReference type="NCBI Taxonomy" id="1263082"/>
    <lineage>
        <taxon>Eukaryota</taxon>
        <taxon>Fungi</taxon>
        <taxon>Fungi incertae sedis</taxon>
        <taxon>Mucoromycota</taxon>
        <taxon>Mucoromycotina</taxon>
        <taxon>Mucoromycetes</taxon>
        <taxon>Mucorales</taxon>
        <taxon>Lichtheimiaceae</taxon>
        <taxon>Lichtheimia</taxon>
    </lineage>
</organism>
<proteinExistence type="predicted"/>
<reference evidence="1" key="1">
    <citation type="submission" date="2013-08" db="EMBL/GenBank/DDBJ databases">
        <title>Gene expansion shapes genome architecture in the human pathogen Lichtheimia corymbifera: an evolutionary genomics analysis in the ancient terrestrial Mucorales (Mucoromycotina).</title>
        <authorList>
            <person name="Schwartze V.U."/>
            <person name="Winter S."/>
            <person name="Shelest E."/>
            <person name="Marcet-Houben M."/>
            <person name="Horn F."/>
            <person name="Wehner S."/>
            <person name="Hoffmann K."/>
            <person name="Riege K."/>
            <person name="Sammeth M."/>
            <person name="Nowrousian M."/>
            <person name="Valiante V."/>
            <person name="Linde J."/>
            <person name="Jacobsen I.D."/>
            <person name="Marz M."/>
            <person name="Brakhage A.A."/>
            <person name="Gabaldon T."/>
            <person name="Bocker S."/>
            <person name="Voigt K."/>
        </authorList>
    </citation>
    <scope>NUCLEOTIDE SEQUENCE [LARGE SCALE GENOMIC DNA]</scope>
    <source>
        <strain evidence="1">FSU 9682</strain>
    </source>
</reference>
<comment type="caution">
    <text evidence="1">The sequence shown here is derived from an EMBL/GenBank/DDBJ whole genome shotgun (WGS) entry which is preliminary data.</text>
</comment>